<name>A0ABN2SRS4_9PSEU</name>
<evidence type="ECO:0000313" key="1">
    <source>
        <dbReference type="EMBL" id="GAA1991228.1"/>
    </source>
</evidence>
<reference evidence="1 2" key="1">
    <citation type="journal article" date="2019" name="Int. J. Syst. Evol. Microbiol.">
        <title>The Global Catalogue of Microorganisms (GCM) 10K type strain sequencing project: providing services to taxonomists for standard genome sequencing and annotation.</title>
        <authorList>
            <consortium name="The Broad Institute Genomics Platform"/>
            <consortium name="The Broad Institute Genome Sequencing Center for Infectious Disease"/>
            <person name="Wu L."/>
            <person name="Ma J."/>
        </authorList>
    </citation>
    <scope>NUCLEOTIDE SEQUENCE [LARGE SCALE GENOMIC DNA]</scope>
    <source>
        <strain evidence="1 2">JCM 14545</strain>
    </source>
</reference>
<protein>
    <submittedName>
        <fullName evidence="1">Uncharacterized protein</fullName>
    </submittedName>
</protein>
<gene>
    <name evidence="1" type="ORF">GCM10009754_82200</name>
</gene>
<evidence type="ECO:0000313" key="2">
    <source>
        <dbReference type="Proteomes" id="UP001501116"/>
    </source>
</evidence>
<dbReference type="EMBL" id="BAAANN010000058">
    <property type="protein sequence ID" value="GAA1991228.1"/>
    <property type="molecule type" value="Genomic_DNA"/>
</dbReference>
<accession>A0ABN2SRS4</accession>
<sequence length="61" mass="6358">MLFGVNHRPVRRAIALLLAVGLALSLIMLAGAVGAVLVCLSAVLMAALRLVDAVFTRGPQF</sequence>
<proteinExistence type="predicted"/>
<keyword evidence="2" id="KW-1185">Reference proteome</keyword>
<comment type="caution">
    <text evidence="1">The sequence shown here is derived from an EMBL/GenBank/DDBJ whole genome shotgun (WGS) entry which is preliminary data.</text>
</comment>
<dbReference type="Proteomes" id="UP001501116">
    <property type="component" value="Unassembled WGS sequence"/>
</dbReference>
<organism evidence="1 2">
    <name type="scientific">Amycolatopsis minnesotensis</name>
    <dbReference type="NCBI Taxonomy" id="337894"/>
    <lineage>
        <taxon>Bacteria</taxon>
        <taxon>Bacillati</taxon>
        <taxon>Actinomycetota</taxon>
        <taxon>Actinomycetes</taxon>
        <taxon>Pseudonocardiales</taxon>
        <taxon>Pseudonocardiaceae</taxon>
        <taxon>Amycolatopsis</taxon>
    </lineage>
</organism>